<dbReference type="EMBL" id="QJJU01000008">
    <property type="protein sequence ID" value="PXX08483.1"/>
    <property type="molecule type" value="Genomic_DNA"/>
</dbReference>
<proteinExistence type="predicted"/>
<dbReference type="AlphaFoldDB" id="A0A318HG45"/>
<dbReference type="OrthoDB" id="3174977at2"/>
<accession>A0A318HG45</accession>
<dbReference type="InterPro" id="IPR050491">
    <property type="entry name" value="AmpC-like"/>
</dbReference>
<dbReference type="InterPro" id="IPR001466">
    <property type="entry name" value="Beta-lactam-related"/>
</dbReference>
<organism evidence="3 4">
    <name type="scientific">Mycolicibacterium moriokaense</name>
    <dbReference type="NCBI Taxonomy" id="39691"/>
    <lineage>
        <taxon>Bacteria</taxon>
        <taxon>Bacillati</taxon>
        <taxon>Actinomycetota</taxon>
        <taxon>Actinomycetes</taxon>
        <taxon>Mycobacteriales</taxon>
        <taxon>Mycobacteriaceae</taxon>
        <taxon>Mycolicibacterium</taxon>
    </lineage>
</organism>
<keyword evidence="4" id="KW-1185">Reference proteome</keyword>
<evidence type="ECO:0000259" key="2">
    <source>
        <dbReference type="Pfam" id="PF00144"/>
    </source>
</evidence>
<sequence length="410" mass="44306">MPAVRRLLAALCVPVLISGCVPGALPTQSPTSTTTNPKADAVMRIVRDIMAQAHLKAVIVRVTVDGKEVVTQAVGESMTGIPAATNMHFRNGAVAISYVSTLLLQLVDEKKVSLDDKLSKWLPEVPHADRVTLGQLAQMTSGYVDYVIGNTAMNNALYANPFRRWTVPEMLHFAVDQPLLYEPGTNWNYAHTNYVLLGLALEKATGQEMSKLLSDKILRPLGLTNTANSLTPEIPSPVLHAFSSERRAALKIPSGTPFYEESTFWDPSWTITHGAIQTTNIYDMEATAVGIGSGKLLTADSYKKMVSTDLRGKTHKQPGCTTCDEMTDAYTYGMGIVISGHWLIQNPLFGGYGAIEGYLPSQKIAIAAAVTFAPEAFDGQGDYSNAADPLFRKIAAELAPDDAPPMPPPK</sequence>
<protein>
    <submittedName>
        <fullName evidence="3">CubicO group peptidase (Beta-lactamase class C family)</fullName>
    </submittedName>
</protein>
<comment type="caution">
    <text evidence="3">The sequence shown here is derived from an EMBL/GenBank/DDBJ whole genome shotgun (WGS) entry which is preliminary data.</text>
</comment>
<evidence type="ECO:0000313" key="4">
    <source>
        <dbReference type="Proteomes" id="UP000247781"/>
    </source>
</evidence>
<feature type="domain" description="Beta-lactamase-related" evidence="2">
    <location>
        <begin position="44"/>
        <end position="387"/>
    </location>
</feature>
<gene>
    <name evidence="3" type="ORF">C8E89_108148</name>
</gene>
<dbReference type="Pfam" id="PF00144">
    <property type="entry name" value="Beta-lactamase"/>
    <property type="match status" value="1"/>
</dbReference>
<keyword evidence="1" id="KW-0732">Signal</keyword>
<dbReference type="Gene3D" id="3.40.710.10">
    <property type="entry name" value="DD-peptidase/beta-lactamase superfamily"/>
    <property type="match status" value="1"/>
</dbReference>
<evidence type="ECO:0000256" key="1">
    <source>
        <dbReference type="SAM" id="SignalP"/>
    </source>
</evidence>
<dbReference type="Proteomes" id="UP000247781">
    <property type="component" value="Unassembled WGS sequence"/>
</dbReference>
<dbReference type="PANTHER" id="PTHR46825:SF7">
    <property type="entry name" value="D-ALANYL-D-ALANINE CARBOXYPEPTIDASE"/>
    <property type="match status" value="1"/>
</dbReference>
<feature type="signal peptide" evidence="1">
    <location>
        <begin position="1"/>
        <end position="23"/>
    </location>
</feature>
<dbReference type="RefSeq" id="WP_110316688.1">
    <property type="nucleotide sequence ID" value="NZ_QJJU01000008.1"/>
</dbReference>
<reference evidence="4" key="1">
    <citation type="submission" date="2018-05" db="EMBL/GenBank/DDBJ databases">
        <authorList>
            <person name="Deangelis K."/>
            <person name="Huntemann M."/>
            <person name="Clum A."/>
            <person name="Pillay M."/>
            <person name="Palaniappan K."/>
            <person name="Varghese N."/>
            <person name="Mikhailova N."/>
            <person name="Stamatis D."/>
            <person name="Reddy T."/>
            <person name="Daum C."/>
            <person name="Shapiro N."/>
            <person name="Ivanova N."/>
            <person name="Kyrpides N."/>
            <person name="Woyke T."/>
        </authorList>
    </citation>
    <scope>NUCLEOTIDE SEQUENCE [LARGE SCALE GENOMIC DNA]</scope>
    <source>
        <strain evidence="4">GAS496</strain>
    </source>
</reference>
<name>A0A318HG45_9MYCO</name>
<evidence type="ECO:0000313" key="3">
    <source>
        <dbReference type="EMBL" id="PXX08483.1"/>
    </source>
</evidence>
<dbReference type="PANTHER" id="PTHR46825">
    <property type="entry name" value="D-ALANYL-D-ALANINE-CARBOXYPEPTIDASE/ENDOPEPTIDASE AMPH"/>
    <property type="match status" value="1"/>
</dbReference>
<feature type="chain" id="PRO_5039194016" evidence="1">
    <location>
        <begin position="24"/>
        <end position="410"/>
    </location>
</feature>
<dbReference type="SUPFAM" id="SSF56601">
    <property type="entry name" value="beta-lactamase/transpeptidase-like"/>
    <property type="match status" value="1"/>
</dbReference>
<dbReference type="InterPro" id="IPR012338">
    <property type="entry name" value="Beta-lactam/transpept-like"/>
</dbReference>
<dbReference type="PROSITE" id="PS51257">
    <property type="entry name" value="PROKAR_LIPOPROTEIN"/>
    <property type="match status" value="1"/>
</dbReference>
<reference evidence="3 4" key="2">
    <citation type="submission" date="2018-06" db="EMBL/GenBank/DDBJ databases">
        <title>Sequencing of bacterial isolates from soil warming experiment in Harvard Forest, Massachusetts, USA.</title>
        <authorList>
            <person name="Deangelis K.PhD."/>
        </authorList>
    </citation>
    <scope>NUCLEOTIDE SEQUENCE [LARGE SCALE GENOMIC DNA]</scope>
    <source>
        <strain evidence="3 4">GAS496</strain>
    </source>
</reference>